<dbReference type="AlphaFoldDB" id="A0A5C6YQP9"/>
<keyword evidence="2" id="KW-1185">Reference proteome</keyword>
<sequence>MKKLILILTAAVFAASCSDSLEDLNQNIKDPTAVSGESLFASAEKQLADQITTPNVNLNNLRLWTQQWQETTYPDESNYDQATRPIPDNHWREMYRDVLRDLKEASINIAATDNDISNPLKPNKLAIIEILNVYAWSNLVETYGDVPYTEALDIDNLLPKYDDGLTVYKDLLVRLTAAINSMDTSKGSFTGDVEKVYAGDVASWKKFGNTLKLRMGIILADVDGGAAKAAVESAVASGVFTSNADDAGYNYTSPPNGNPLNNNLVLSNRNDYVGAKTMIDKMNELEDPRRGQFYTEINGEFVGGVIGDQTVYSDYSHVTPSILDGDYPGWLLQYAETEFLLAEAAARGYSVGGDAESHYIAGITASFDFWGADGIADYLAKPDVAYDSANWRESIGTQAWLALYNRTFAPWLSIRRLDFPILVEPLDPESGYPVRYPYPVSEINLNNSNYEEAASAIGGDVTENKLFWDVFDNTFGF</sequence>
<dbReference type="RefSeq" id="WP_111814865.1">
    <property type="nucleotide sequence ID" value="NZ_CBCRZQ010000002.1"/>
</dbReference>
<name>A0A5C6YQP9_9FLAO</name>
<dbReference type="InterPro" id="IPR011990">
    <property type="entry name" value="TPR-like_helical_dom_sf"/>
</dbReference>
<dbReference type="EMBL" id="VORU01000003">
    <property type="protein sequence ID" value="TXD69763.1"/>
    <property type="molecule type" value="Genomic_DNA"/>
</dbReference>
<dbReference type="SUPFAM" id="SSF48452">
    <property type="entry name" value="TPR-like"/>
    <property type="match status" value="1"/>
</dbReference>
<protein>
    <submittedName>
        <fullName evidence="1">SusD/RagB family nutrient-binding outer membrane lipoprotein</fullName>
    </submittedName>
</protein>
<organism evidence="1 2">
    <name type="scientific">Aequorivita lipolytica</name>
    <dbReference type="NCBI Taxonomy" id="153267"/>
    <lineage>
        <taxon>Bacteria</taxon>
        <taxon>Pseudomonadati</taxon>
        <taxon>Bacteroidota</taxon>
        <taxon>Flavobacteriia</taxon>
        <taxon>Flavobacteriales</taxon>
        <taxon>Flavobacteriaceae</taxon>
        <taxon>Aequorivita</taxon>
    </lineage>
</organism>
<dbReference type="PROSITE" id="PS51257">
    <property type="entry name" value="PROKAR_LIPOPROTEIN"/>
    <property type="match status" value="1"/>
</dbReference>
<comment type="caution">
    <text evidence="1">The sequence shown here is derived from an EMBL/GenBank/DDBJ whole genome shotgun (WGS) entry which is preliminary data.</text>
</comment>
<evidence type="ECO:0000313" key="2">
    <source>
        <dbReference type="Proteomes" id="UP000321945"/>
    </source>
</evidence>
<dbReference type="Pfam" id="PF12771">
    <property type="entry name" value="SusD-like_2"/>
    <property type="match status" value="1"/>
</dbReference>
<accession>A0A5C6YQP9</accession>
<dbReference type="Gene3D" id="1.25.40.390">
    <property type="match status" value="1"/>
</dbReference>
<gene>
    <name evidence="1" type="ORF">ESV24_04805</name>
</gene>
<proteinExistence type="predicted"/>
<keyword evidence="1" id="KW-0449">Lipoprotein</keyword>
<dbReference type="OrthoDB" id="725917at2"/>
<reference evidence="1 2" key="1">
    <citation type="submission" date="2019-08" db="EMBL/GenBank/DDBJ databases">
        <title>Genome of Aequorivita lipolytica Y10-2 (type strain).</title>
        <authorList>
            <person name="Bowman J.P."/>
        </authorList>
    </citation>
    <scope>NUCLEOTIDE SEQUENCE [LARGE SCALE GENOMIC DNA]</scope>
    <source>
        <strain evidence="1 2">Y10-2</strain>
    </source>
</reference>
<evidence type="ECO:0000313" key="1">
    <source>
        <dbReference type="EMBL" id="TXD69763.1"/>
    </source>
</evidence>
<dbReference type="Proteomes" id="UP000321945">
    <property type="component" value="Unassembled WGS sequence"/>
</dbReference>
<dbReference type="InterPro" id="IPR041662">
    <property type="entry name" value="SusD-like_2"/>
</dbReference>